<gene>
    <name evidence="4" type="ORF">WOLCODRAFT_98796</name>
</gene>
<keyword evidence="2" id="KW-0812">Transmembrane</keyword>
<dbReference type="InterPro" id="IPR045340">
    <property type="entry name" value="DUF6533"/>
</dbReference>
<feature type="transmembrane region" description="Helical" evidence="2">
    <location>
        <begin position="201"/>
        <end position="226"/>
    </location>
</feature>
<feature type="transmembrane region" description="Helical" evidence="2">
    <location>
        <begin position="105"/>
        <end position="134"/>
    </location>
</feature>
<evidence type="ECO:0000313" key="4">
    <source>
        <dbReference type="EMBL" id="PCH40376.1"/>
    </source>
</evidence>
<evidence type="ECO:0000313" key="5">
    <source>
        <dbReference type="Proteomes" id="UP000218811"/>
    </source>
</evidence>
<feature type="non-terminal residue" evidence="4">
    <location>
        <position position="324"/>
    </location>
</feature>
<dbReference type="Pfam" id="PF20151">
    <property type="entry name" value="DUF6533"/>
    <property type="match status" value="1"/>
</dbReference>
<dbReference type="AlphaFoldDB" id="A0A2H3JDT9"/>
<dbReference type="OrthoDB" id="2743669at2759"/>
<organism evidence="4 5">
    <name type="scientific">Wolfiporia cocos (strain MD-104)</name>
    <name type="common">Brown rot fungus</name>
    <dbReference type="NCBI Taxonomy" id="742152"/>
    <lineage>
        <taxon>Eukaryota</taxon>
        <taxon>Fungi</taxon>
        <taxon>Dikarya</taxon>
        <taxon>Basidiomycota</taxon>
        <taxon>Agaricomycotina</taxon>
        <taxon>Agaricomycetes</taxon>
        <taxon>Polyporales</taxon>
        <taxon>Phaeolaceae</taxon>
        <taxon>Wolfiporia</taxon>
    </lineage>
</organism>
<evidence type="ECO:0000259" key="3">
    <source>
        <dbReference type="Pfam" id="PF20151"/>
    </source>
</evidence>
<feature type="compositionally biased region" description="Polar residues" evidence="1">
    <location>
        <begin position="12"/>
        <end position="23"/>
    </location>
</feature>
<keyword evidence="5" id="KW-1185">Reference proteome</keyword>
<dbReference type="Proteomes" id="UP000218811">
    <property type="component" value="Unassembled WGS sequence"/>
</dbReference>
<proteinExistence type="predicted"/>
<feature type="transmembrane region" description="Helical" evidence="2">
    <location>
        <begin position="247"/>
        <end position="266"/>
    </location>
</feature>
<reference evidence="4 5" key="1">
    <citation type="journal article" date="2012" name="Science">
        <title>The Paleozoic origin of enzymatic lignin decomposition reconstructed from 31 fungal genomes.</title>
        <authorList>
            <person name="Floudas D."/>
            <person name="Binder M."/>
            <person name="Riley R."/>
            <person name="Barry K."/>
            <person name="Blanchette R.A."/>
            <person name="Henrissat B."/>
            <person name="Martinez A.T."/>
            <person name="Otillar R."/>
            <person name="Spatafora J.W."/>
            <person name="Yadav J.S."/>
            <person name="Aerts A."/>
            <person name="Benoit I."/>
            <person name="Boyd A."/>
            <person name="Carlson A."/>
            <person name="Copeland A."/>
            <person name="Coutinho P.M."/>
            <person name="de Vries R.P."/>
            <person name="Ferreira P."/>
            <person name="Findley K."/>
            <person name="Foster B."/>
            <person name="Gaskell J."/>
            <person name="Glotzer D."/>
            <person name="Gorecki P."/>
            <person name="Heitman J."/>
            <person name="Hesse C."/>
            <person name="Hori C."/>
            <person name="Igarashi K."/>
            <person name="Jurgens J.A."/>
            <person name="Kallen N."/>
            <person name="Kersten P."/>
            <person name="Kohler A."/>
            <person name="Kuees U."/>
            <person name="Kumar T.K.A."/>
            <person name="Kuo A."/>
            <person name="LaButti K."/>
            <person name="Larrondo L.F."/>
            <person name="Lindquist E."/>
            <person name="Ling A."/>
            <person name="Lombard V."/>
            <person name="Lucas S."/>
            <person name="Lundell T."/>
            <person name="Martin R."/>
            <person name="McLaughlin D.J."/>
            <person name="Morgenstern I."/>
            <person name="Morin E."/>
            <person name="Murat C."/>
            <person name="Nagy L.G."/>
            <person name="Nolan M."/>
            <person name="Ohm R.A."/>
            <person name="Patyshakuliyeva A."/>
            <person name="Rokas A."/>
            <person name="Ruiz-Duenas F.J."/>
            <person name="Sabat G."/>
            <person name="Salamov A."/>
            <person name="Samejima M."/>
            <person name="Schmutz J."/>
            <person name="Slot J.C."/>
            <person name="St John F."/>
            <person name="Stenlid J."/>
            <person name="Sun H."/>
            <person name="Sun S."/>
            <person name="Syed K."/>
            <person name="Tsang A."/>
            <person name="Wiebenga A."/>
            <person name="Young D."/>
            <person name="Pisabarro A."/>
            <person name="Eastwood D.C."/>
            <person name="Martin F."/>
            <person name="Cullen D."/>
            <person name="Grigoriev I.V."/>
            <person name="Hibbett D.S."/>
        </authorList>
    </citation>
    <scope>NUCLEOTIDE SEQUENCE [LARGE SCALE GENOMIC DNA]</scope>
    <source>
        <strain evidence="4 5">MD-104</strain>
    </source>
</reference>
<sequence length="324" mass="36141">MPSLCTIDARSTPRSQHAPSTPTVLRSISMSGPAITTISGQIHQQTAYQYCVAMSSALIFYDYFLTLHQEIKLVWSFKINIVVVIFHFNRYVSLLWALFNMLQILQWTTIASCASMYVVGEVLFLMLYIAWAAFSALRVYAISGRNRVYATAVAVLALVPFFGDTATFTEFVFNVWNEPPIHDLCYVTYRVSYGTMTKATIVERLCLVTSDAIVLFAIVFFTRGVVKTTSTAVSGNPGVVRFRQDGIQYFIVLLILNILDIVMFATNVYYNTVASFICPISSIVISRCLLDLRQVHQTPVDNEASAIILASHTQNSQPTASPIS</sequence>
<keyword evidence="2" id="KW-0472">Membrane</keyword>
<keyword evidence="2" id="KW-1133">Transmembrane helix</keyword>
<name>A0A2H3JDT9_WOLCO</name>
<dbReference type="OMA" id="AMNIFIA"/>
<evidence type="ECO:0000256" key="1">
    <source>
        <dbReference type="SAM" id="MobiDB-lite"/>
    </source>
</evidence>
<accession>A0A2H3JDT9</accession>
<feature type="transmembrane region" description="Helical" evidence="2">
    <location>
        <begin position="77"/>
        <end position="99"/>
    </location>
</feature>
<dbReference type="EMBL" id="KB468053">
    <property type="protein sequence ID" value="PCH40376.1"/>
    <property type="molecule type" value="Genomic_DNA"/>
</dbReference>
<feature type="region of interest" description="Disordered" evidence="1">
    <location>
        <begin position="1"/>
        <end position="23"/>
    </location>
</feature>
<protein>
    <recommendedName>
        <fullName evidence="3">DUF6533 domain-containing protein</fullName>
    </recommendedName>
</protein>
<feature type="domain" description="DUF6533" evidence="3">
    <location>
        <begin position="50"/>
        <end position="95"/>
    </location>
</feature>
<evidence type="ECO:0000256" key="2">
    <source>
        <dbReference type="SAM" id="Phobius"/>
    </source>
</evidence>